<feature type="transmembrane region" description="Helical" evidence="1">
    <location>
        <begin position="97"/>
        <end position="113"/>
    </location>
</feature>
<dbReference type="InParanoid" id="Q0EZB5"/>
<dbReference type="HOGENOM" id="CLU_635852_0_0_0"/>
<feature type="transmembrane region" description="Helical" evidence="1">
    <location>
        <begin position="145"/>
        <end position="168"/>
    </location>
</feature>
<gene>
    <name evidence="2" type="ORF">SPV1_07436</name>
</gene>
<proteinExistence type="predicted"/>
<feature type="transmembrane region" description="Helical" evidence="1">
    <location>
        <begin position="377"/>
        <end position="400"/>
    </location>
</feature>
<keyword evidence="1" id="KW-1133">Transmembrane helix</keyword>
<dbReference type="AlphaFoldDB" id="Q0EZB5"/>
<dbReference type="OrthoDB" id="9428641at2"/>
<keyword evidence="3" id="KW-1185">Reference proteome</keyword>
<dbReference type="eggNOG" id="ENOG502ZVM2">
    <property type="taxonomic scope" value="Bacteria"/>
</dbReference>
<keyword evidence="1" id="KW-0812">Transmembrane</keyword>
<dbReference type="Proteomes" id="UP000005297">
    <property type="component" value="Unassembled WGS sequence"/>
</dbReference>
<evidence type="ECO:0000313" key="3">
    <source>
        <dbReference type="Proteomes" id="UP000005297"/>
    </source>
</evidence>
<organism evidence="2 3">
    <name type="scientific">Mariprofundus ferrooxydans PV-1</name>
    <dbReference type="NCBI Taxonomy" id="314345"/>
    <lineage>
        <taxon>Bacteria</taxon>
        <taxon>Pseudomonadati</taxon>
        <taxon>Pseudomonadota</taxon>
        <taxon>Candidatius Mariprofundia</taxon>
        <taxon>Mariprofundales</taxon>
        <taxon>Mariprofundaceae</taxon>
        <taxon>Mariprofundus</taxon>
    </lineage>
</organism>
<feature type="transmembrane region" description="Helical" evidence="1">
    <location>
        <begin position="249"/>
        <end position="275"/>
    </location>
</feature>
<comment type="caution">
    <text evidence="2">The sequence shown here is derived from an EMBL/GenBank/DDBJ whole genome shotgun (WGS) entry which is preliminary data.</text>
</comment>
<feature type="transmembrane region" description="Helical" evidence="1">
    <location>
        <begin position="287"/>
        <end position="307"/>
    </location>
</feature>
<feature type="transmembrane region" description="Helical" evidence="1">
    <location>
        <begin position="120"/>
        <end position="139"/>
    </location>
</feature>
<dbReference type="RefSeq" id="WP_009849011.1">
    <property type="nucleotide sequence ID" value="NZ_DS022294.1"/>
</dbReference>
<protein>
    <submittedName>
        <fullName evidence="2">Uncharacterized protein</fullName>
    </submittedName>
</protein>
<dbReference type="STRING" id="314344.AL013_00555"/>
<feature type="transmembrane region" description="Helical" evidence="1">
    <location>
        <begin position="21"/>
        <end position="39"/>
    </location>
</feature>
<feature type="transmembrane region" description="Helical" evidence="1">
    <location>
        <begin position="215"/>
        <end position="237"/>
    </location>
</feature>
<dbReference type="EMBL" id="AATS01000007">
    <property type="protein sequence ID" value="EAU54509.1"/>
    <property type="molecule type" value="Genomic_DNA"/>
</dbReference>
<sequence>MSENGCNAWLDSRAPERLVKLLFVLLIVAAVLNGGAFWLKRVGFLEPQHYHFAAAYIESSMKMPPTTAAGIAWENALKVGFYNTQGAEVFFKLIKDVWLTLFIFISAVIFWRLGRGLLPVPIWPLALSLLVVTVSFAYSGFRFGLVLPLAGLRFFFFLFIALLGAWAAGGRQLQFLGKGLMVFLSVQFILFPIEFERGLRLFSAHFFGQDFGDRIVGTMLQPSSLGLMAVLSLAFYMRFSENRRYVAMMAIMTAILVFFSASAMAMLLLFVFAVFELYRYVNPAYRSWVRIAGMVGVVPLILMLPVLSGRWDIMDSLWGRILPLTEYLNNLDMATLLFGQGLGAGTNSAISLLSLFPAQLASANDAGILFISDSTPVALMAQMGLAGLLLFYGLMAYAAFHDPDSAPFYLLVSVGSMTMNVSELFPANILLGLLLAHSLKFAGLPSKDEGIR</sequence>
<accession>Q0EZB5</accession>
<name>Q0EZB5_9PROT</name>
<evidence type="ECO:0000256" key="1">
    <source>
        <dbReference type="SAM" id="Phobius"/>
    </source>
</evidence>
<keyword evidence="1" id="KW-0472">Membrane</keyword>
<feature type="transmembrane region" description="Helical" evidence="1">
    <location>
        <begin position="175"/>
        <end position="195"/>
    </location>
</feature>
<reference evidence="2 3" key="1">
    <citation type="submission" date="2006-09" db="EMBL/GenBank/DDBJ databases">
        <authorList>
            <person name="Emerson D."/>
            <person name="Ferriera S."/>
            <person name="Johnson J."/>
            <person name="Kravitz S."/>
            <person name="Halpern A."/>
            <person name="Remington K."/>
            <person name="Beeson K."/>
            <person name="Tran B."/>
            <person name="Rogers Y.-H."/>
            <person name="Friedman R."/>
            <person name="Venter J.C."/>
        </authorList>
    </citation>
    <scope>NUCLEOTIDE SEQUENCE [LARGE SCALE GENOMIC DNA]</scope>
    <source>
        <strain evidence="2 3">PV-1</strain>
    </source>
</reference>
<evidence type="ECO:0000313" key="2">
    <source>
        <dbReference type="EMBL" id="EAU54509.1"/>
    </source>
</evidence>